<gene>
    <name evidence="1" type="ORF">METZ01_LOCUS99284</name>
</gene>
<organism evidence="1">
    <name type="scientific">marine metagenome</name>
    <dbReference type="NCBI Taxonomy" id="408172"/>
    <lineage>
        <taxon>unclassified sequences</taxon>
        <taxon>metagenomes</taxon>
        <taxon>ecological metagenomes</taxon>
    </lineage>
</organism>
<accession>A0A381W1L7</accession>
<sequence length="284" mass="32195">MNYLRTIIIISFSSILLGQHDWMTVGTERALSVSGIAVLKGRTFVVHDNKRNNEVRFGEIKIGDDDLEYIPKAWPNEELPFDLEALTIIPNSLTDIIAMESTGKCHWLVFDAAEQRLSYNGFIQIPDIIRPINLEGFDLVQVGKKYLGVWGHRGKTTQPGKLYWGWVDFNSRFVTPVNSVDVTVGWPTDHVRHISDLKIDDSGYCWVSATSDPGDDGPFSSAVYNIGQFDYTNNQVQFKQVDDIRPTFKFEQRKVEAFALINNGILVATDDENFGGYVKTVYFK</sequence>
<dbReference type="AlphaFoldDB" id="A0A381W1L7"/>
<name>A0A381W1L7_9ZZZZ</name>
<proteinExistence type="predicted"/>
<protein>
    <submittedName>
        <fullName evidence="1">Uncharacterized protein</fullName>
    </submittedName>
</protein>
<dbReference type="EMBL" id="UINC01010437">
    <property type="protein sequence ID" value="SVA46430.1"/>
    <property type="molecule type" value="Genomic_DNA"/>
</dbReference>
<evidence type="ECO:0000313" key="1">
    <source>
        <dbReference type="EMBL" id="SVA46430.1"/>
    </source>
</evidence>
<reference evidence="1" key="1">
    <citation type="submission" date="2018-05" db="EMBL/GenBank/DDBJ databases">
        <authorList>
            <person name="Lanie J.A."/>
            <person name="Ng W.-L."/>
            <person name="Kazmierczak K.M."/>
            <person name="Andrzejewski T.M."/>
            <person name="Davidsen T.M."/>
            <person name="Wayne K.J."/>
            <person name="Tettelin H."/>
            <person name="Glass J.I."/>
            <person name="Rusch D."/>
            <person name="Podicherti R."/>
            <person name="Tsui H.-C.T."/>
            <person name="Winkler M.E."/>
        </authorList>
    </citation>
    <scope>NUCLEOTIDE SEQUENCE</scope>
</reference>